<evidence type="ECO:0000313" key="4">
    <source>
        <dbReference type="Proteomes" id="UP000662939"/>
    </source>
</evidence>
<evidence type="ECO:0000256" key="1">
    <source>
        <dbReference type="SAM" id="Phobius"/>
    </source>
</evidence>
<dbReference type="KEGG" id="nav:JQS30_00445"/>
<sequence length="134" mass="13671">MNTIKIPGRHARHSRGGRLNREEGSASVVLTGVLAVIVILAAGFITVSNATVARHQAQGAADVAALAGARVVASQPDSVCDLASNLAAENAATLYECRSTDFEVIVRVSVEAKGAAALFGPAHAVARAGPTWVS</sequence>
<reference evidence="3" key="1">
    <citation type="submission" date="2021-02" db="EMBL/GenBank/DDBJ databases">
        <title>Natronoglycomyces albus gen. nov., sp. nov, a haloalkaliphilic actinobacterium from a soda solonchak soil.</title>
        <authorList>
            <person name="Sorokin D.Y."/>
            <person name="Khijniak T.V."/>
            <person name="Zakharycheva A.P."/>
            <person name="Boueva O.V."/>
            <person name="Ariskina E.V."/>
            <person name="Hahnke R.L."/>
            <person name="Bunk B."/>
            <person name="Sproer C."/>
            <person name="Schumann P."/>
            <person name="Evtushenko L.I."/>
            <person name="Kublanov I.V."/>
        </authorList>
    </citation>
    <scope>NUCLEOTIDE SEQUENCE</scope>
    <source>
        <strain evidence="3">DSM 106290</strain>
    </source>
</reference>
<name>A0A895XI03_9ACTN</name>
<dbReference type="InterPro" id="IPR028087">
    <property type="entry name" value="Tad_N"/>
</dbReference>
<feature type="transmembrane region" description="Helical" evidence="1">
    <location>
        <begin position="26"/>
        <end position="47"/>
    </location>
</feature>
<gene>
    <name evidence="3" type="ORF">JQS30_00445</name>
</gene>
<dbReference type="AlphaFoldDB" id="A0A895XI03"/>
<dbReference type="InterPro" id="IPR021202">
    <property type="entry name" value="Rv3654c-like"/>
</dbReference>
<proteinExistence type="predicted"/>
<evidence type="ECO:0000259" key="2">
    <source>
        <dbReference type="Pfam" id="PF13400"/>
    </source>
</evidence>
<dbReference type="Pfam" id="PF13400">
    <property type="entry name" value="Tad"/>
    <property type="match status" value="1"/>
</dbReference>
<protein>
    <submittedName>
        <fullName evidence="3">Flp pilus-assembly TadE/G-like family protein</fullName>
    </submittedName>
</protein>
<dbReference type="NCBIfam" id="TIGR03816">
    <property type="entry name" value="tadE_like_DECH"/>
    <property type="match status" value="1"/>
</dbReference>
<dbReference type="RefSeq" id="WP_213171459.1">
    <property type="nucleotide sequence ID" value="NZ_CP070496.1"/>
</dbReference>
<dbReference type="Proteomes" id="UP000662939">
    <property type="component" value="Chromosome"/>
</dbReference>
<accession>A0A895XI03</accession>
<keyword evidence="1" id="KW-1133">Transmembrane helix</keyword>
<feature type="domain" description="Putative Flp pilus-assembly TadG-like N-terminal" evidence="2">
    <location>
        <begin position="24"/>
        <end position="70"/>
    </location>
</feature>
<dbReference type="EMBL" id="CP070496">
    <property type="protein sequence ID" value="QSB05451.1"/>
    <property type="molecule type" value="Genomic_DNA"/>
</dbReference>
<evidence type="ECO:0000313" key="3">
    <source>
        <dbReference type="EMBL" id="QSB05451.1"/>
    </source>
</evidence>
<keyword evidence="1" id="KW-0472">Membrane</keyword>
<keyword evidence="1" id="KW-0812">Transmembrane</keyword>
<organism evidence="3 4">
    <name type="scientific">Natronoglycomyces albus</name>
    <dbReference type="NCBI Taxonomy" id="2811108"/>
    <lineage>
        <taxon>Bacteria</taxon>
        <taxon>Bacillati</taxon>
        <taxon>Actinomycetota</taxon>
        <taxon>Actinomycetes</taxon>
        <taxon>Glycomycetales</taxon>
        <taxon>Glycomycetaceae</taxon>
        <taxon>Natronoglycomyces</taxon>
    </lineage>
</organism>
<keyword evidence="4" id="KW-1185">Reference proteome</keyword>